<accession>Q01S53</accession>
<dbReference type="InParanoid" id="Q01S53"/>
<gene>
    <name evidence="1" type="ordered locus">Acid_6595</name>
</gene>
<dbReference type="KEGG" id="sus:Acid_6595"/>
<dbReference type="EMBL" id="CP000473">
    <property type="protein sequence ID" value="ABJ87517.1"/>
    <property type="molecule type" value="Genomic_DNA"/>
</dbReference>
<dbReference type="HOGENOM" id="CLU_2095265_0_0_0"/>
<evidence type="ECO:0000313" key="1">
    <source>
        <dbReference type="EMBL" id="ABJ87517.1"/>
    </source>
</evidence>
<dbReference type="eggNOG" id="COG5499">
    <property type="taxonomic scope" value="Bacteria"/>
</dbReference>
<proteinExistence type="predicted"/>
<organism evidence="1">
    <name type="scientific">Solibacter usitatus (strain Ellin6076)</name>
    <dbReference type="NCBI Taxonomy" id="234267"/>
    <lineage>
        <taxon>Bacteria</taxon>
        <taxon>Pseudomonadati</taxon>
        <taxon>Acidobacteriota</taxon>
        <taxon>Terriglobia</taxon>
        <taxon>Bryobacterales</taxon>
        <taxon>Solibacteraceae</taxon>
        <taxon>Candidatus Solibacter</taxon>
    </lineage>
</organism>
<protein>
    <submittedName>
        <fullName evidence="1">Uncharacterized protein</fullName>
    </submittedName>
</protein>
<dbReference type="OrthoDB" id="9796786at2"/>
<dbReference type="AlphaFoldDB" id="Q01S53"/>
<reference evidence="1" key="1">
    <citation type="submission" date="2006-10" db="EMBL/GenBank/DDBJ databases">
        <title>Complete sequence of Solibacter usitatus Ellin6076.</title>
        <authorList>
            <consortium name="US DOE Joint Genome Institute"/>
            <person name="Copeland A."/>
            <person name="Lucas S."/>
            <person name="Lapidus A."/>
            <person name="Barry K."/>
            <person name="Detter J.C."/>
            <person name="Glavina del Rio T."/>
            <person name="Hammon N."/>
            <person name="Israni S."/>
            <person name="Dalin E."/>
            <person name="Tice H."/>
            <person name="Pitluck S."/>
            <person name="Thompson L.S."/>
            <person name="Brettin T."/>
            <person name="Bruce D."/>
            <person name="Han C."/>
            <person name="Tapia R."/>
            <person name="Gilna P."/>
            <person name="Schmutz J."/>
            <person name="Larimer F."/>
            <person name="Land M."/>
            <person name="Hauser L."/>
            <person name="Kyrpides N."/>
            <person name="Mikhailova N."/>
            <person name="Janssen P.H."/>
            <person name="Kuske C.R."/>
            <person name="Richardson P."/>
        </authorList>
    </citation>
    <scope>NUCLEOTIDE SEQUENCE</scope>
    <source>
        <strain evidence="1">Ellin6076</strain>
    </source>
</reference>
<name>Q01S53_SOLUE</name>
<sequence>MIEDDKQFDGIMKRLSYLIGKGRSRTPDETKLYKLLDLRIEDYNPKYGMPPDSVTRDEALQFLLDHSEKPANELLAPVFGQRRHVHEALTGKRPISAAPARKLGQILRVKSGLFVR</sequence>